<dbReference type="Proteomes" id="UP000076502">
    <property type="component" value="Unassembled WGS sequence"/>
</dbReference>
<gene>
    <name evidence="1" type="ORF">WN55_11270</name>
</gene>
<sequence length="90" mass="9984">MLRFNIVLNEDASGKSTYEMLQTPSDLERIQGCGEDHVAANVQLAGSIPSTFATVCFKEYLDTSSKCSTMKICQVWFIRDEGRRSPSDTG</sequence>
<keyword evidence="2" id="KW-1185">Reference proteome</keyword>
<protein>
    <submittedName>
        <fullName evidence="1">Uncharacterized protein</fullName>
    </submittedName>
</protein>
<evidence type="ECO:0000313" key="2">
    <source>
        <dbReference type="Proteomes" id="UP000076502"/>
    </source>
</evidence>
<dbReference type="AlphaFoldDB" id="A0A154P9P4"/>
<dbReference type="EMBL" id="KQ434851">
    <property type="protein sequence ID" value="KZC08615.1"/>
    <property type="molecule type" value="Genomic_DNA"/>
</dbReference>
<reference evidence="1 2" key="1">
    <citation type="submission" date="2015-07" db="EMBL/GenBank/DDBJ databases">
        <title>The genome of Dufourea novaeangliae.</title>
        <authorList>
            <person name="Pan H."/>
            <person name="Kapheim K."/>
        </authorList>
    </citation>
    <scope>NUCLEOTIDE SEQUENCE [LARGE SCALE GENOMIC DNA]</scope>
    <source>
        <strain evidence="1">0120121106</strain>
        <tissue evidence="1">Whole body</tissue>
    </source>
</reference>
<evidence type="ECO:0000313" key="1">
    <source>
        <dbReference type="EMBL" id="KZC08615.1"/>
    </source>
</evidence>
<proteinExistence type="predicted"/>
<organism evidence="1 2">
    <name type="scientific">Dufourea novaeangliae</name>
    <name type="common">Sweat bee</name>
    <dbReference type="NCBI Taxonomy" id="178035"/>
    <lineage>
        <taxon>Eukaryota</taxon>
        <taxon>Metazoa</taxon>
        <taxon>Ecdysozoa</taxon>
        <taxon>Arthropoda</taxon>
        <taxon>Hexapoda</taxon>
        <taxon>Insecta</taxon>
        <taxon>Pterygota</taxon>
        <taxon>Neoptera</taxon>
        <taxon>Endopterygota</taxon>
        <taxon>Hymenoptera</taxon>
        <taxon>Apocrita</taxon>
        <taxon>Aculeata</taxon>
        <taxon>Apoidea</taxon>
        <taxon>Anthophila</taxon>
        <taxon>Halictidae</taxon>
        <taxon>Rophitinae</taxon>
        <taxon>Dufourea</taxon>
    </lineage>
</organism>
<accession>A0A154P9P4</accession>
<name>A0A154P9P4_DUFNO</name>